<accession>A0AAV4Q7F3</accession>
<keyword evidence="2" id="KW-1185">Reference proteome</keyword>
<name>A0AAV4Q7F3_CAEEX</name>
<dbReference type="EMBL" id="BPLR01005641">
    <property type="protein sequence ID" value="GIY03920.1"/>
    <property type="molecule type" value="Genomic_DNA"/>
</dbReference>
<comment type="caution">
    <text evidence="1">The sequence shown here is derived from an EMBL/GenBank/DDBJ whole genome shotgun (WGS) entry which is preliminary data.</text>
</comment>
<evidence type="ECO:0000313" key="1">
    <source>
        <dbReference type="EMBL" id="GIY03920.1"/>
    </source>
</evidence>
<sequence>MSQAKAALQLWEPAQSLILRAFMGEAPCKSANGAVPMPERWALCSRKDRRAALTDESPSVCVIWPGWGMCAMPRTNHG</sequence>
<reference evidence="1 2" key="1">
    <citation type="submission" date="2021-06" db="EMBL/GenBank/DDBJ databases">
        <title>Caerostris extrusa draft genome.</title>
        <authorList>
            <person name="Kono N."/>
            <person name="Arakawa K."/>
        </authorList>
    </citation>
    <scope>NUCLEOTIDE SEQUENCE [LARGE SCALE GENOMIC DNA]</scope>
</reference>
<dbReference type="AlphaFoldDB" id="A0AAV4Q7F3"/>
<protein>
    <submittedName>
        <fullName evidence="1">Uncharacterized protein</fullName>
    </submittedName>
</protein>
<organism evidence="1 2">
    <name type="scientific">Caerostris extrusa</name>
    <name type="common">Bark spider</name>
    <name type="synonym">Caerostris bankana</name>
    <dbReference type="NCBI Taxonomy" id="172846"/>
    <lineage>
        <taxon>Eukaryota</taxon>
        <taxon>Metazoa</taxon>
        <taxon>Ecdysozoa</taxon>
        <taxon>Arthropoda</taxon>
        <taxon>Chelicerata</taxon>
        <taxon>Arachnida</taxon>
        <taxon>Araneae</taxon>
        <taxon>Araneomorphae</taxon>
        <taxon>Entelegynae</taxon>
        <taxon>Araneoidea</taxon>
        <taxon>Araneidae</taxon>
        <taxon>Caerostris</taxon>
    </lineage>
</organism>
<dbReference type="Proteomes" id="UP001054945">
    <property type="component" value="Unassembled WGS sequence"/>
</dbReference>
<gene>
    <name evidence="1" type="ORF">CEXT_708241</name>
</gene>
<evidence type="ECO:0000313" key="2">
    <source>
        <dbReference type="Proteomes" id="UP001054945"/>
    </source>
</evidence>
<proteinExistence type="predicted"/>